<dbReference type="InterPro" id="IPR023408">
    <property type="entry name" value="MscS_beta-dom_sf"/>
</dbReference>
<dbReference type="EMBL" id="SDLP01000001">
    <property type="protein sequence ID" value="TDL11915.1"/>
    <property type="molecule type" value="Genomic_DNA"/>
</dbReference>
<dbReference type="Pfam" id="PF21082">
    <property type="entry name" value="MS_channel_3rd"/>
    <property type="match status" value="1"/>
</dbReference>
<dbReference type="PANTHER" id="PTHR30460">
    <property type="entry name" value="MODERATE CONDUCTANCE MECHANOSENSITIVE CHANNEL YBIO"/>
    <property type="match status" value="1"/>
</dbReference>
<sequence>MIDTVVRWLLTTGVHIALALVFAVLAARAIRAVARRISRRLTARGDGTRSQSSSHRQTLVSVVASVAITLLYVGLSLDIAAALGFPIGSLVAPAAVLGGALGFGAQRIVGDLLSGFFVITEKQYGFGDLIELTITGGGTARGTVEAVTLRITRLRTGDGEVYTIPNGTIVKALNLSKDWARAVVDIPLPATADIVAVNDVLRDVSAQAMGTDRLAHLLLDEPQVMGVESIQVDTINVRMVARTLPGKQFEVSRELRALVVPALRREGIAAPA</sequence>
<evidence type="ECO:0000256" key="7">
    <source>
        <dbReference type="SAM" id="Phobius"/>
    </source>
</evidence>
<dbReference type="Pfam" id="PF00924">
    <property type="entry name" value="MS_channel_2nd"/>
    <property type="match status" value="1"/>
</dbReference>
<evidence type="ECO:0000259" key="9">
    <source>
        <dbReference type="Pfam" id="PF21082"/>
    </source>
</evidence>
<evidence type="ECO:0000256" key="6">
    <source>
        <dbReference type="ARBA" id="ARBA00023136"/>
    </source>
</evidence>
<name>A0A4R5XC58_9MYCO</name>
<evidence type="ECO:0000313" key="11">
    <source>
        <dbReference type="Proteomes" id="UP000294952"/>
    </source>
</evidence>
<keyword evidence="3" id="KW-1003">Cell membrane</keyword>
<comment type="similarity">
    <text evidence="2">Belongs to the MscS (TC 1.A.23) family.</text>
</comment>
<keyword evidence="6 7" id="KW-0472">Membrane</keyword>
<accession>A0A4R5XC58</accession>
<dbReference type="GO" id="GO:0008381">
    <property type="term" value="F:mechanosensitive monoatomic ion channel activity"/>
    <property type="evidence" value="ECO:0007669"/>
    <property type="project" value="InterPro"/>
</dbReference>
<evidence type="ECO:0000313" key="10">
    <source>
        <dbReference type="EMBL" id="TDL11915.1"/>
    </source>
</evidence>
<dbReference type="SUPFAM" id="SSF82689">
    <property type="entry name" value="Mechanosensitive channel protein MscS (YggB), C-terminal domain"/>
    <property type="match status" value="1"/>
</dbReference>
<dbReference type="PANTHER" id="PTHR30460:SF0">
    <property type="entry name" value="MODERATE CONDUCTANCE MECHANOSENSITIVE CHANNEL YBIO"/>
    <property type="match status" value="1"/>
</dbReference>
<proteinExistence type="inferred from homology"/>
<evidence type="ECO:0000256" key="1">
    <source>
        <dbReference type="ARBA" id="ARBA00004651"/>
    </source>
</evidence>
<feature type="domain" description="Mechanosensitive ion channel MscS" evidence="8">
    <location>
        <begin position="108"/>
        <end position="176"/>
    </location>
</feature>
<organism evidence="10 11">
    <name type="scientific">Mycolicibacterium obuense</name>
    <dbReference type="NCBI Taxonomy" id="1807"/>
    <lineage>
        <taxon>Bacteria</taxon>
        <taxon>Bacillati</taxon>
        <taxon>Actinomycetota</taxon>
        <taxon>Actinomycetes</taxon>
        <taxon>Mycobacteriales</taxon>
        <taxon>Mycobacteriaceae</taxon>
        <taxon>Mycolicibacterium</taxon>
    </lineage>
</organism>
<dbReference type="SUPFAM" id="SSF82861">
    <property type="entry name" value="Mechanosensitive channel protein MscS (YggB), transmembrane region"/>
    <property type="match status" value="1"/>
</dbReference>
<dbReference type="AlphaFoldDB" id="A0A4R5XC58"/>
<evidence type="ECO:0000256" key="4">
    <source>
        <dbReference type="ARBA" id="ARBA00022692"/>
    </source>
</evidence>
<dbReference type="InterPro" id="IPR049278">
    <property type="entry name" value="MS_channel_C"/>
</dbReference>
<evidence type="ECO:0000256" key="5">
    <source>
        <dbReference type="ARBA" id="ARBA00022989"/>
    </source>
</evidence>
<protein>
    <submittedName>
        <fullName evidence="10">Mechanosensitive ion channel family protein</fullName>
    </submittedName>
</protein>
<dbReference type="Proteomes" id="UP000294952">
    <property type="component" value="Unassembled WGS sequence"/>
</dbReference>
<dbReference type="InterPro" id="IPR006685">
    <property type="entry name" value="MscS_channel_2nd"/>
</dbReference>
<dbReference type="InterPro" id="IPR011014">
    <property type="entry name" value="MscS_channel_TM-2"/>
</dbReference>
<keyword evidence="5 7" id="KW-1133">Transmembrane helix</keyword>
<dbReference type="InterPro" id="IPR011066">
    <property type="entry name" value="MscS_channel_C_sf"/>
</dbReference>
<evidence type="ECO:0000256" key="3">
    <source>
        <dbReference type="ARBA" id="ARBA00022475"/>
    </source>
</evidence>
<dbReference type="Gene3D" id="1.10.287.1260">
    <property type="match status" value="1"/>
</dbReference>
<comment type="subcellular location">
    <subcellularLocation>
        <location evidence="1">Cell membrane</location>
        <topology evidence="1">Multi-pass membrane protein</topology>
    </subcellularLocation>
</comment>
<feature type="transmembrane region" description="Helical" evidence="7">
    <location>
        <begin position="59"/>
        <end position="77"/>
    </location>
</feature>
<dbReference type="Gene3D" id="2.30.30.60">
    <property type="match status" value="1"/>
</dbReference>
<evidence type="ECO:0000259" key="8">
    <source>
        <dbReference type="Pfam" id="PF00924"/>
    </source>
</evidence>
<gene>
    <name evidence="10" type="ORF">EUA04_02745</name>
</gene>
<reference evidence="10 11" key="1">
    <citation type="submission" date="2019-01" db="EMBL/GenBank/DDBJ databases">
        <title>High-quality-draft genome sequences of five non-tuberculosis mycobacteriaceae isolated from a nosocomial environment.</title>
        <authorList>
            <person name="Tiago I."/>
            <person name="Alarico S."/>
            <person name="Pereira S.G."/>
            <person name="Coelho C."/>
            <person name="Maranha A."/>
            <person name="Empadinhas N."/>
        </authorList>
    </citation>
    <scope>NUCLEOTIDE SEQUENCE [LARGE SCALE GENOMIC DNA]</scope>
    <source>
        <strain evidence="10 11">22DIII</strain>
    </source>
</reference>
<evidence type="ECO:0000256" key="2">
    <source>
        <dbReference type="ARBA" id="ARBA00008017"/>
    </source>
</evidence>
<dbReference type="InterPro" id="IPR045276">
    <property type="entry name" value="YbiO_bact"/>
</dbReference>
<dbReference type="Gene3D" id="3.30.70.100">
    <property type="match status" value="1"/>
</dbReference>
<dbReference type="InterPro" id="IPR010920">
    <property type="entry name" value="LSM_dom_sf"/>
</dbReference>
<feature type="transmembrane region" description="Helical" evidence="7">
    <location>
        <begin position="6"/>
        <end position="30"/>
    </location>
</feature>
<comment type="caution">
    <text evidence="10">The sequence shown here is derived from an EMBL/GenBank/DDBJ whole genome shotgun (WGS) entry which is preliminary data.</text>
</comment>
<keyword evidence="4 7" id="KW-0812">Transmembrane</keyword>
<feature type="domain" description="Mechanosensitive ion channel MscS C-terminal" evidence="9">
    <location>
        <begin position="183"/>
        <end position="269"/>
    </location>
</feature>
<dbReference type="SUPFAM" id="SSF50182">
    <property type="entry name" value="Sm-like ribonucleoproteins"/>
    <property type="match status" value="1"/>
</dbReference>
<dbReference type="GO" id="GO:0005886">
    <property type="term" value="C:plasma membrane"/>
    <property type="evidence" value="ECO:0007669"/>
    <property type="project" value="UniProtKB-SubCell"/>
</dbReference>